<dbReference type="Proteomes" id="UP001481677">
    <property type="component" value="Unassembled WGS sequence"/>
</dbReference>
<organism evidence="2 3">
    <name type="scientific">Paraburkholderia azotifigens</name>
    <dbReference type="NCBI Taxonomy" id="2057004"/>
    <lineage>
        <taxon>Bacteria</taxon>
        <taxon>Pseudomonadati</taxon>
        <taxon>Pseudomonadota</taxon>
        <taxon>Betaproteobacteria</taxon>
        <taxon>Burkholderiales</taxon>
        <taxon>Burkholderiaceae</taxon>
        <taxon>Paraburkholderia</taxon>
    </lineage>
</organism>
<evidence type="ECO:0000313" key="3">
    <source>
        <dbReference type="Proteomes" id="UP001481677"/>
    </source>
</evidence>
<keyword evidence="1" id="KW-1133">Transmembrane helix</keyword>
<accession>A0ABU9R5V4</accession>
<evidence type="ECO:0000313" key="2">
    <source>
        <dbReference type="EMBL" id="MEM5342406.1"/>
    </source>
</evidence>
<protein>
    <submittedName>
        <fullName evidence="2">Uncharacterized protein</fullName>
    </submittedName>
</protein>
<proteinExistence type="predicted"/>
<dbReference type="RefSeq" id="WP_342959144.1">
    <property type="nucleotide sequence ID" value="NZ_JAZHFZ010000012.1"/>
</dbReference>
<gene>
    <name evidence="2" type="ORF">V4C56_22635</name>
</gene>
<comment type="caution">
    <text evidence="2">The sequence shown here is derived from an EMBL/GenBank/DDBJ whole genome shotgun (WGS) entry which is preliminary data.</text>
</comment>
<reference evidence="2 3" key="1">
    <citation type="submission" date="2024-01" db="EMBL/GenBank/DDBJ databases">
        <title>The diversity of rhizobia nodulating Mimosa spp. in eleven states of Brazil covering several biomes is determined by host plant, location, and edaphic factors.</title>
        <authorList>
            <person name="Rouws L."/>
            <person name="Barauna A."/>
            <person name="Beukes C."/>
            <person name="De Faria S.M."/>
            <person name="Gross E."/>
            <person name="Dos Reis Junior F.B."/>
            <person name="Simon M."/>
            <person name="Maluk M."/>
            <person name="Odee D.W."/>
            <person name="Kenicer G."/>
            <person name="Young J.P.W."/>
            <person name="Reis V.M."/>
            <person name="Zilli J."/>
            <person name="James E.K."/>
        </authorList>
    </citation>
    <scope>NUCLEOTIDE SEQUENCE [LARGE SCALE GENOMIC DNA]</scope>
    <source>
        <strain evidence="2 3">JPY530</strain>
    </source>
</reference>
<keyword evidence="1" id="KW-0472">Membrane</keyword>
<dbReference type="EMBL" id="JAZHGA010000016">
    <property type="protein sequence ID" value="MEM5342406.1"/>
    <property type="molecule type" value="Genomic_DNA"/>
</dbReference>
<keyword evidence="1" id="KW-0812">Transmembrane</keyword>
<sequence length="254" mass="28681">MTRKGFRIVPDPQAAGRRRQRLDQIFKHPAVLVAMGFLLSGVLGGWLTHRLDQQQRERESSVKSMDDLRASIDDLNAAFSDYIDRANKLVDLRESEAAASEIAVARADYQSAYYKWDQRLSVDAPNIRQRYPATADDPGVWPITVSLQMGTGFVSDCLEHGVLLKRPQTIRGSVMKIVCKDTTAKVEITVRERLLAMALCVGLFTTEMRPDPKDDLIDTRLYDPFRRAVTEQVKKNCDTQRLMGLVDAAGNLRR</sequence>
<keyword evidence="3" id="KW-1185">Reference proteome</keyword>
<feature type="transmembrane region" description="Helical" evidence="1">
    <location>
        <begin position="25"/>
        <end position="47"/>
    </location>
</feature>
<name>A0ABU9R5V4_9BURK</name>
<evidence type="ECO:0000256" key="1">
    <source>
        <dbReference type="SAM" id="Phobius"/>
    </source>
</evidence>